<dbReference type="PROSITE" id="PS50045">
    <property type="entry name" value="SIGMA54_INTERACT_4"/>
    <property type="match status" value="1"/>
</dbReference>
<organism evidence="7 8">
    <name type="scientific">Desulfamplus magnetovallimortis</name>
    <dbReference type="NCBI Taxonomy" id="1246637"/>
    <lineage>
        <taxon>Bacteria</taxon>
        <taxon>Pseudomonadati</taxon>
        <taxon>Thermodesulfobacteriota</taxon>
        <taxon>Desulfobacteria</taxon>
        <taxon>Desulfobacterales</taxon>
        <taxon>Desulfobacteraceae</taxon>
        <taxon>Desulfamplus</taxon>
    </lineage>
</organism>
<dbReference type="PROSITE" id="PS00688">
    <property type="entry name" value="SIGMA54_INTERACT_3"/>
    <property type="match status" value="1"/>
</dbReference>
<dbReference type="AlphaFoldDB" id="A0A1W1HGH2"/>
<protein>
    <submittedName>
        <fullName evidence="7">Arginine utilization regulatory protein rocR</fullName>
    </submittedName>
</protein>
<dbReference type="InterPro" id="IPR009057">
    <property type="entry name" value="Homeodomain-like_sf"/>
</dbReference>
<dbReference type="SUPFAM" id="SSF52540">
    <property type="entry name" value="P-loop containing nucleoside triphosphate hydrolases"/>
    <property type="match status" value="1"/>
</dbReference>
<dbReference type="Pfam" id="PF02954">
    <property type="entry name" value="HTH_8"/>
    <property type="match status" value="1"/>
</dbReference>
<keyword evidence="2" id="KW-0067">ATP-binding</keyword>
<evidence type="ECO:0000256" key="3">
    <source>
        <dbReference type="ARBA" id="ARBA00023015"/>
    </source>
</evidence>
<dbReference type="InterPro" id="IPR025943">
    <property type="entry name" value="Sigma_54_int_dom_ATP-bd_2"/>
</dbReference>
<evidence type="ECO:0000256" key="2">
    <source>
        <dbReference type="ARBA" id="ARBA00022840"/>
    </source>
</evidence>
<dbReference type="PANTHER" id="PTHR32071">
    <property type="entry name" value="TRANSCRIPTIONAL REGULATORY PROTEIN"/>
    <property type="match status" value="1"/>
</dbReference>
<keyword evidence="8" id="KW-1185">Reference proteome</keyword>
<evidence type="ECO:0000256" key="5">
    <source>
        <dbReference type="ARBA" id="ARBA00023163"/>
    </source>
</evidence>
<dbReference type="GO" id="GO:0006355">
    <property type="term" value="P:regulation of DNA-templated transcription"/>
    <property type="evidence" value="ECO:0007669"/>
    <property type="project" value="InterPro"/>
</dbReference>
<dbReference type="EMBL" id="FWEV01000278">
    <property type="protein sequence ID" value="SLM31587.1"/>
    <property type="molecule type" value="Genomic_DNA"/>
</dbReference>
<dbReference type="PRINTS" id="PR01590">
    <property type="entry name" value="HTHFIS"/>
</dbReference>
<keyword evidence="4" id="KW-0238">DNA-binding</keyword>
<dbReference type="GO" id="GO:0005524">
    <property type="term" value="F:ATP binding"/>
    <property type="evidence" value="ECO:0007669"/>
    <property type="project" value="UniProtKB-KW"/>
</dbReference>
<dbReference type="Proteomes" id="UP000191931">
    <property type="component" value="Unassembled WGS sequence"/>
</dbReference>
<dbReference type="Pfam" id="PF00158">
    <property type="entry name" value="Sigma54_activat"/>
    <property type="match status" value="1"/>
</dbReference>
<dbReference type="Gene3D" id="3.40.50.300">
    <property type="entry name" value="P-loop containing nucleotide triphosphate hydrolases"/>
    <property type="match status" value="1"/>
</dbReference>
<dbReference type="InterPro" id="IPR027417">
    <property type="entry name" value="P-loop_NTPase"/>
</dbReference>
<keyword evidence="1" id="KW-0547">Nucleotide-binding</keyword>
<dbReference type="SUPFAM" id="SSF46689">
    <property type="entry name" value="Homeodomain-like"/>
    <property type="match status" value="1"/>
</dbReference>
<feature type="domain" description="Sigma-54 factor interaction" evidence="6">
    <location>
        <begin position="1"/>
        <end position="176"/>
    </location>
</feature>
<evidence type="ECO:0000313" key="7">
    <source>
        <dbReference type="EMBL" id="SLM31587.1"/>
    </source>
</evidence>
<evidence type="ECO:0000259" key="6">
    <source>
        <dbReference type="PROSITE" id="PS50045"/>
    </source>
</evidence>
<dbReference type="STRING" id="1246637.MTBBW1_370011"/>
<dbReference type="InterPro" id="IPR002197">
    <property type="entry name" value="HTH_Fis"/>
</dbReference>
<name>A0A1W1HGH2_9BACT</name>
<dbReference type="Gene3D" id="1.10.10.60">
    <property type="entry name" value="Homeodomain-like"/>
    <property type="match status" value="1"/>
</dbReference>
<reference evidence="7 8" key="1">
    <citation type="submission" date="2017-03" db="EMBL/GenBank/DDBJ databases">
        <authorList>
            <person name="Afonso C.L."/>
            <person name="Miller P.J."/>
            <person name="Scott M.A."/>
            <person name="Spackman E."/>
            <person name="Goraichik I."/>
            <person name="Dimitrov K.M."/>
            <person name="Suarez D.L."/>
            <person name="Swayne D.E."/>
        </authorList>
    </citation>
    <scope>NUCLEOTIDE SEQUENCE [LARGE SCALE GENOMIC DNA]</scope>
    <source>
        <strain evidence="7">PRJEB14757</strain>
    </source>
</reference>
<sequence>MAVNCAAIPDDLLEGLLFGTTRGAFTGALDKAGLFEMANGGTLFLDELLSMPIHLQAKLLRVIQEQKIRRLGSEHEIDINIKIISSVCSDPRIAVQKNNLRIDLFYRLGVVHIKIPPLRERREGMAELVSHFIEKLNHLLGTHVKNVSEGVMELFMAYHWPGNVRELEHLMEGAMNLVGHEETIELKHFSPGFNAFPIHVDEQKENEPVYNKMPAYNALHEERQPLEEGLTRKQDAHEKEAVSKALDRFNGNVTKAAKHLGISRQLLHYKIKNIALKEKTLCNYYKKVICKT</sequence>
<dbReference type="PANTHER" id="PTHR32071:SF74">
    <property type="entry name" value="TRANSCRIPTIONAL ACTIVATOR ROCR"/>
    <property type="match status" value="1"/>
</dbReference>
<dbReference type="PROSITE" id="PS00676">
    <property type="entry name" value="SIGMA54_INTERACT_2"/>
    <property type="match status" value="1"/>
</dbReference>
<proteinExistence type="predicted"/>
<keyword evidence="5" id="KW-0804">Transcription</keyword>
<dbReference type="InterPro" id="IPR025944">
    <property type="entry name" value="Sigma_54_int_dom_CS"/>
</dbReference>
<dbReference type="Pfam" id="PF25601">
    <property type="entry name" value="AAA_lid_14"/>
    <property type="match status" value="1"/>
</dbReference>
<dbReference type="InterPro" id="IPR058031">
    <property type="entry name" value="AAA_lid_NorR"/>
</dbReference>
<dbReference type="GO" id="GO:0043565">
    <property type="term" value="F:sequence-specific DNA binding"/>
    <property type="evidence" value="ECO:0007669"/>
    <property type="project" value="InterPro"/>
</dbReference>
<evidence type="ECO:0000256" key="1">
    <source>
        <dbReference type="ARBA" id="ARBA00022741"/>
    </source>
</evidence>
<gene>
    <name evidence="7" type="ORF">MTBBW1_370011</name>
</gene>
<accession>A0A1W1HGH2</accession>
<evidence type="ECO:0000256" key="4">
    <source>
        <dbReference type="ARBA" id="ARBA00023125"/>
    </source>
</evidence>
<dbReference type="Gene3D" id="1.10.8.60">
    <property type="match status" value="1"/>
</dbReference>
<keyword evidence="3" id="KW-0805">Transcription regulation</keyword>
<evidence type="ECO:0000313" key="8">
    <source>
        <dbReference type="Proteomes" id="UP000191931"/>
    </source>
</evidence>
<dbReference type="InterPro" id="IPR002078">
    <property type="entry name" value="Sigma_54_int"/>
</dbReference>